<dbReference type="EMBL" id="AEAH01003089">
    <property type="protein sequence ID" value="EGH34964.1"/>
    <property type="molecule type" value="Genomic_DNA"/>
</dbReference>
<name>F3FXM2_PSESX</name>
<accession>F3FXM2</accession>
<feature type="non-terminal residue" evidence="1">
    <location>
        <position position="64"/>
    </location>
</feature>
<protein>
    <submittedName>
        <fullName evidence="1">DNA mismatch repair protein</fullName>
    </submittedName>
</protein>
<sequence length="64" mass="7217">KQAEANRLVSDVLADLMEYGTSDRVQAHMNELLGTMDHYQLKRDAREREVASRLQGLAARVASM</sequence>
<organism evidence="1 2">
    <name type="scientific">Pseudomonas syringae pv. japonica str. M301072</name>
    <dbReference type="NCBI Taxonomy" id="629262"/>
    <lineage>
        <taxon>Bacteria</taxon>
        <taxon>Pseudomonadati</taxon>
        <taxon>Pseudomonadota</taxon>
        <taxon>Gammaproteobacteria</taxon>
        <taxon>Pseudomonadales</taxon>
        <taxon>Pseudomonadaceae</taxon>
        <taxon>Pseudomonas</taxon>
        <taxon>Pseudomonas syringae</taxon>
    </lineage>
</organism>
<dbReference type="Proteomes" id="UP000004471">
    <property type="component" value="Unassembled WGS sequence"/>
</dbReference>
<proteinExistence type="predicted"/>
<gene>
    <name evidence="1" type="primary">mutL</name>
    <name evidence="1" type="ORF">PSYJA_40680</name>
</gene>
<reference evidence="1 2" key="1">
    <citation type="journal article" date="2011" name="PLoS Pathog.">
        <title>Dynamic evolution of pathogenicity revealed by sequencing and comparative genomics of 19 Pseudomonas syringae isolates.</title>
        <authorList>
            <person name="Baltrus D.A."/>
            <person name="Nishimura M.T."/>
            <person name="Romanchuk A."/>
            <person name="Chang J.H."/>
            <person name="Mukhtar M.S."/>
            <person name="Cherkis K."/>
            <person name="Roach J."/>
            <person name="Grant S.R."/>
            <person name="Jones C.D."/>
            <person name="Dangl J.L."/>
        </authorList>
    </citation>
    <scope>NUCLEOTIDE SEQUENCE [LARGE SCALE GENOMIC DNA]</scope>
    <source>
        <strain evidence="2">M301072PT</strain>
    </source>
</reference>
<evidence type="ECO:0000313" key="1">
    <source>
        <dbReference type="EMBL" id="EGH34964.1"/>
    </source>
</evidence>
<feature type="non-terminal residue" evidence="1">
    <location>
        <position position="1"/>
    </location>
</feature>
<comment type="caution">
    <text evidence="1">The sequence shown here is derived from an EMBL/GenBank/DDBJ whole genome shotgun (WGS) entry which is preliminary data.</text>
</comment>
<evidence type="ECO:0000313" key="2">
    <source>
        <dbReference type="Proteomes" id="UP000004471"/>
    </source>
</evidence>
<dbReference type="AlphaFoldDB" id="F3FXM2"/>